<dbReference type="EMBL" id="QPFP01000123">
    <property type="protein sequence ID" value="TEB21062.1"/>
    <property type="molecule type" value="Genomic_DNA"/>
</dbReference>
<evidence type="ECO:0000256" key="5">
    <source>
        <dbReference type="SAM" id="MobiDB-lite"/>
    </source>
</evidence>
<keyword evidence="8" id="KW-1185">Reference proteome</keyword>
<name>A0A4Y7SH27_COPMI</name>
<proteinExistence type="predicted"/>
<keyword evidence="2 4" id="KW-0863">Zinc-finger</keyword>
<keyword evidence="1" id="KW-0479">Metal-binding</keyword>
<evidence type="ECO:0000256" key="4">
    <source>
        <dbReference type="PROSITE-ProRule" id="PRU00134"/>
    </source>
</evidence>
<evidence type="ECO:0000256" key="1">
    <source>
        <dbReference type="ARBA" id="ARBA00022723"/>
    </source>
</evidence>
<dbReference type="Gene3D" id="6.10.140.2220">
    <property type="match status" value="1"/>
</dbReference>
<dbReference type="Pfam" id="PF01753">
    <property type="entry name" value="zf-MYND"/>
    <property type="match status" value="1"/>
</dbReference>
<comment type="caution">
    <text evidence="7">The sequence shown here is derived from an EMBL/GenBank/DDBJ whole genome shotgun (WGS) entry which is preliminary data.</text>
</comment>
<dbReference type="InterPro" id="IPR002893">
    <property type="entry name" value="Znf_MYND"/>
</dbReference>
<gene>
    <name evidence="7" type="ORF">FA13DRAFT_169688</name>
</gene>
<evidence type="ECO:0000256" key="3">
    <source>
        <dbReference type="ARBA" id="ARBA00022833"/>
    </source>
</evidence>
<dbReference type="SUPFAM" id="SSF144232">
    <property type="entry name" value="HIT/MYND zinc finger-like"/>
    <property type="match status" value="1"/>
</dbReference>
<feature type="domain" description="MYND-type" evidence="6">
    <location>
        <begin position="454"/>
        <end position="500"/>
    </location>
</feature>
<dbReference type="AlphaFoldDB" id="A0A4Y7SH27"/>
<accession>A0A4Y7SH27</accession>
<dbReference type="Proteomes" id="UP000298030">
    <property type="component" value="Unassembled WGS sequence"/>
</dbReference>
<keyword evidence="3" id="KW-0862">Zinc</keyword>
<reference evidence="7 8" key="1">
    <citation type="journal article" date="2019" name="Nat. Ecol. Evol.">
        <title>Megaphylogeny resolves global patterns of mushroom evolution.</title>
        <authorList>
            <person name="Varga T."/>
            <person name="Krizsan K."/>
            <person name="Foldi C."/>
            <person name="Dima B."/>
            <person name="Sanchez-Garcia M."/>
            <person name="Sanchez-Ramirez S."/>
            <person name="Szollosi G.J."/>
            <person name="Szarkandi J.G."/>
            <person name="Papp V."/>
            <person name="Albert L."/>
            <person name="Andreopoulos W."/>
            <person name="Angelini C."/>
            <person name="Antonin V."/>
            <person name="Barry K.W."/>
            <person name="Bougher N.L."/>
            <person name="Buchanan P."/>
            <person name="Buyck B."/>
            <person name="Bense V."/>
            <person name="Catcheside P."/>
            <person name="Chovatia M."/>
            <person name="Cooper J."/>
            <person name="Damon W."/>
            <person name="Desjardin D."/>
            <person name="Finy P."/>
            <person name="Geml J."/>
            <person name="Haridas S."/>
            <person name="Hughes K."/>
            <person name="Justo A."/>
            <person name="Karasinski D."/>
            <person name="Kautmanova I."/>
            <person name="Kiss B."/>
            <person name="Kocsube S."/>
            <person name="Kotiranta H."/>
            <person name="LaButti K.M."/>
            <person name="Lechner B.E."/>
            <person name="Liimatainen K."/>
            <person name="Lipzen A."/>
            <person name="Lukacs Z."/>
            <person name="Mihaltcheva S."/>
            <person name="Morgado L.N."/>
            <person name="Niskanen T."/>
            <person name="Noordeloos M.E."/>
            <person name="Ohm R.A."/>
            <person name="Ortiz-Santana B."/>
            <person name="Ovrebo C."/>
            <person name="Racz N."/>
            <person name="Riley R."/>
            <person name="Savchenko A."/>
            <person name="Shiryaev A."/>
            <person name="Soop K."/>
            <person name="Spirin V."/>
            <person name="Szebenyi C."/>
            <person name="Tomsovsky M."/>
            <person name="Tulloss R.E."/>
            <person name="Uehling J."/>
            <person name="Grigoriev I.V."/>
            <person name="Vagvolgyi C."/>
            <person name="Papp T."/>
            <person name="Martin F.M."/>
            <person name="Miettinen O."/>
            <person name="Hibbett D.S."/>
            <person name="Nagy L.G."/>
        </authorList>
    </citation>
    <scope>NUCLEOTIDE SEQUENCE [LARGE SCALE GENOMIC DNA]</scope>
    <source>
        <strain evidence="7 8">FP101781</strain>
    </source>
</reference>
<sequence>MAKLKRTHANKRQEILDQLQTNTPEVLKDLADYLVRERDYTLVEEVLDTLDASRFPIHRVPDAQYLSQVLMPALTGFLQLSAIARSFSHMKSKDPRTVDVISHCLQMILDRWAQITQRMTYLLTHPPPPTPWDHLMTAYQRVAYVCVDLLSPLLSEIDGNPLKEELISMPTTIDLLILLLCHADPETGKYCDCLAPNNTFDSRDLFRKVWYPVATSMHGRERLIERIINRPQTDQKRIAVALVRRAQLFTEILETEKQLNDGLLRLVQLFNTTSALSWATFFGTGTSIWTLLNRQRFLYDYTAALFKIVERAKELNIERSTVWSSVNQSTTTLALMAVFAAPNPVDVIPQVIEGGIVPCILESIPHTLKYWPPESHAFAIEPLRMIYPFLYLEKVHAALKVHGDLDRLDAWNDVAISTPARGIYEEWKKLLGTSIYAFDAEREHEELRINMCSNAKCPLHLTKQGMGKLPPKICSACHAVTYCSEGCQVADWVAFHSVECPELTRVYHEQRLAGRWTSWENKARPAHLPPARGERRRLPRPSRPQEKRGGPC</sequence>
<evidence type="ECO:0000259" key="6">
    <source>
        <dbReference type="PROSITE" id="PS50865"/>
    </source>
</evidence>
<feature type="compositionally biased region" description="Basic and acidic residues" evidence="5">
    <location>
        <begin position="543"/>
        <end position="552"/>
    </location>
</feature>
<evidence type="ECO:0000256" key="2">
    <source>
        <dbReference type="ARBA" id="ARBA00022771"/>
    </source>
</evidence>
<dbReference type="GO" id="GO:0008270">
    <property type="term" value="F:zinc ion binding"/>
    <property type="evidence" value="ECO:0007669"/>
    <property type="project" value="UniProtKB-KW"/>
</dbReference>
<feature type="region of interest" description="Disordered" evidence="5">
    <location>
        <begin position="523"/>
        <end position="552"/>
    </location>
</feature>
<evidence type="ECO:0000313" key="7">
    <source>
        <dbReference type="EMBL" id="TEB21062.1"/>
    </source>
</evidence>
<dbReference type="PROSITE" id="PS50865">
    <property type="entry name" value="ZF_MYND_2"/>
    <property type="match status" value="1"/>
</dbReference>
<protein>
    <recommendedName>
        <fullName evidence="6">MYND-type domain-containing protein</fullName>
    </recommendedName>
</protein>
<organism evidence="7 8">
    <name type="scientific">Coprinellus micaceus</name>
    <name type="common">Glistening ink-cap mushroom</name>
    <name type="synonym">Coprinus micaceus</name>
    <dbReference type="NCBI Taxonomy" id="71717"/>
    <lineage>
        <taxon>Eukaryota</taxon>
        <taxon>Fungi</taxon>
        <taxon>Dikarya</taxon>
        <taxon>Basidiomycota</taxon>
        <taxon>Agaricomycotina</taxon>
        <taxon>Agaricomycetes</taxon>
        <taxon>Agaricomycetidae</taxon>
        <taxon>Agaricales</taxon>
        <taxon>Agaricineae</taxon>
        <taxon>Psathyrellaceae</taxon>
        <taxon>Coprinellus</taxon>
    </lineage>
</organism>
<dbReference type="OrthoDB" id="432970at2759"/>
<evidence type="ECO:0000313" key="8">
    <source>
        <dbReference type="Proteomes" id="UP000298030"/>
    </source>
</evidence>